<feature type="signal peptide" evidence="2">
    <location>
        <begin position="1"/>
        <end position="23"/>
    </location>
</feature>
<proteinExistence type="inferred from homology"/>
<accession>A0A7W9BVB2</accession>
<dbReference type="InterPro" id="IPR020904">
    <property type="entry name" value="Sc_DH/Rdtase_CS"/>
</dbReference>
<dbReference type="RefSeq" id="WP_157177833.1">
    <property type="nucleotide sequence ID" value="NZ_BMJP01000007.1"/>
</dbReference>
<dbReference type="InterPro" id="IPR036291">
    <property type="entry name" value="NAD(P)-bd_dom_sf"/>
</dbReference>
<dbReference type="EMBL" id="JACIJR010000009">
    <property type="protein sequence ID" value="MBB5730784.1"/>
    <property type="molecule type" value="Genomic_DNA"/>
</dbReference>
<dbReference type="PRINTS" id="PR00081">
    <property type="entry name" value="GDHRDH"/>
</dbReference>
<dbReference type="PROSITE" id="PS00061">
    <property type="entry name" value="ADH_SHORT"/>
    <property type="match status" value="1"/>
</dbReference>
<dbReference type="PANTHER" id="PTHR43976:SF9">
    <property type="entry name" value="OXIDOREDUCTASE"/>
    <property type="match status" value="1"/>
</dbReference>
<reference evidence="3 4" key="1">
    <citation type="submission" date="2020-08" db="EMBL/GenBank/DDBJ databases">
        <title>Genomic Encyclopedia of Type Strains, Phase IV (KMG-IV): sequencing the most valuable type-strain genomes for metagenomic binning, comparative biology and taxonomic classification.</title>
        <authorList>
            <person name="Goeker M."/>
        </authorList>
    </citation>
    <scope>NUCLEOTIDE SEQUENCE [LARGE SCALE GENOMIC DNA]</scope>
    <source>
        <strain evidence="3 4">DSM 103336</strain>
    </source>
</reference>
<organism evidence="3 4">
    <name type="scientific">Sphingomonas prati</name>
    <dbReference type="NCBI Taxonomy" id="1843237"/>
    <lineage>
        <taxon>Bacteria</taxon>
        <taxon>Pseudomonadati</taxon>
        <taxon>Pseudomonadota</taxon>
        <taxon>Alphaproteobacteria</taxon>
        <taxon>Sphingomonadales</taxon>
        <taxon>Sphingomonadaceae</taxon>
        <taxon>Sphingomonas</taxon>
    </lineage>
</organism>
<sequence>MARILMTGTSGAFGMLAARGALAAGHQLAAAMREPDGRNAHAASTLRALGATVVEIDVTDDDSVARGTEAALAVLGGLEVLANIAGVGTHGLSEGYSSAQLMRLFDLNVVGVHRMMRAVLPTLRAQQTGLVINISSLLGRLSLPFYGPYSATKFALESLSDAYRVEVSQFGVDVVLVEPGGFKTTWIEALVRPEDTERLSGYGPAADAPAQTLAQVEAMLDTKPEQDPAKVADAILALVDTPAGERPHRTVVDFIGMSEPVGMMNDLAAQATAGVYQAFGSEDLLKLKVR</sequence>
<evidence type="ECO:0000256" key="1">
    <source>
        <dbReference type="RuleBase" id="RU000363"/>
    </source>
</evidence>
<dbReference type="SUPFAM" id="SSF51735">
    <property type="entry name" value="NAD(P)-binding Rossmann-fold domains"/>
    <property type="match status" value="1"/>
</dbReference>
<evidence type="ECO:0000313" key="4">
    <source>
        <dbReference type="Proteomes" id="UP000546701"/>
    </source>
</evidence>
<dbReference type="InterPro" id="IPR002347">
    <property type="entry name" value="SDR_fam"/>
</dbReference>
<gene>
    <name evidence="3" type="ORF">FHS99_003291</name>
</gene>
<dbReference type="PRINTS" id="PR00080">
    <property type="entry name" value="SDRFAMILY"/>
</dbReference>
<keyword evidence="2" id="KW-0732">Signal</keyword>
<keyword evidence="4" id="KW-1185">Reference proteome</keyword>
<dbReference type="OrthoDB" id="9793825at2"/>
<dbReference type="Proteomes" id="UP000546701">
    <property type="component" value="Unassembled WGS sequence"/>
</dbReference>
<evidence type="ECO:0000256" key="2">
    <source>
        <dbReference type="SAM" id="SignalP"/>
    </source>
</evidence>
<comment type="similarity">
    <text evidence="1">Belongs to the short-chain dehydrogenases/reductases (SDR) family.</text>
</comment>
<dbReference type="InterPro" id="IPR051911">
    <property type="entry name" value="SDR_oxidoreductase"/>
</dbReference>
<name>A0A7W9BVB2_9SPHN</name>
<feature type="chain" id="PRO_5031422500" evidence="2">
    <location>
        <begin position="24"/>
        <end position="290"/>
    </location>
</feature>
<dbReference type="Pfam" id="PF00106">
    <property type="entry name" value="adh_short"/>
    <property type="match status" value="1"/>
</dbReference>
<dbReference type="Gene3D" id="3.40.50.720">
    <property type="entry name" value="NAD(P)-binding Rossmann-like Domain"/>
    <property type="match status" value="1"/>
</dbReference>
<dbReference type="AlphaFoldDB" id="A0A7W9BVB2"/>
<evidence type="ECO:0000313" key="3">
    <source>
        <dbReference type="EMBL" id="MBB5730784.1"/>
    </source>
</evidence>
<comment type="caution">
    <text evidence="3">The sequence shown here is derived from an EMBL/GenBank/DDBJ whole genome shotgun (WGS) entry which is preliminary data.</text>
</comment>
<dbReference type="PANTHER" id="PTHR43976">
    <property type="entry name" value="SHORT CHAIN DEHYDROGENASE"/>
    <property type="match status" value="1"/>
</dbReference>
<protein>
    <submittedName>
        <fullName evidence="3">NAD(P)-dependent dehydrogenase (Short-subunit alcohol dehydrogenase family)</fullName>
    </submittedName>
</protein>